<dbReference type="EMBL" id="BAAAMK010000011">
    <property type="protein sequence ID" value="GAA1967175.1"/>
    <property type="molecule type" value="Genomic_DNA"/>
</dbReference>
<evidence type="ECO:0000256" key="2">
    <source>
        <dbReference type="SAM" id="Phobius"/>
    </source>
</evidence>
<keyword evidence="2" id="KW-1133">Transmembrane helix</keyword>
<feature type="transmembrane region" description="Helical" evidence="2">
    <location>
        <begin position="212"/>
        <end position="236"/>
    </location>
</feature>
<reference evidence="4" key="1">
    <citation type="journal article" date="2019" name="Int. J. Syst. Evol. Microbiol.">
        <title>The Global Catalogue of Microorganisms (GCM) 10K type strain sequencing project: providing services to taxonomists for standard genome sequencing and annotation.</title>
        <authorList>
            <consortium name="The Broad Institute Genomics Platform"/>
            <consortium name="The Broad Institute Genome Sequencing Center for Infectious Disease"/>
            <person name="Wu L."/>
            <person name="Ma J."/>
        </authorList>
    </citation>
    <scope>NUCLEOTIDE SEQUENCE [LARGE SCALE GENOMIC DNA]</scope>
    <source>
        <strain evidence="4">JCM 13584</strain>
    </source>
</reference>
<accession>A0ABP5CQK4</accession>
<name>A0ABP5CQK4_9MICO</name>
<feature type="transmembrane region" description="Helical" evidence="2">
    <location>
        <begin position="139"/>
        <end position="155"/>
    </location>
</feature>
<gene>
    <name evidence="3" type="ORF">GCM10009717_37640</name>
</gene>
<feature type="transmembrane region" description="Helical" evidence="2">
    <location>
        <begin position="162"/>
        <end position="182"/>
    </location>
</feature>
<keyword evidence="2" id="KW-0472">Membrane</keyword>
<dbReference type="Proteomes" id="UP001499954">
    <property type="component" value="Unassembled WGS sequence"/>
</dbReference>
<feature type="region of interest" description="Disordered" evidence="1">
    <location>
        <begin position="254"/>
        <end position="280"/>
    </location>
</feature>
<dbReference type="InterPro" id="IPR049713">
    <property type="entry name" value="Pr6Pr-like"/>
</dbReference>
<dbReference type="NCBIfam" id="NF038065">
    <property type="entry name" value="Pr6Pr"/>
    <property type="match status" value="1"/>
</dbReference>
<comment type="caution">
    <text evidence="3">The sequence shown here is derived from an EMBL/GenBank/DDBJ whole genome shotgun (WGS) entry which is preliminary data.</text>
</comment>
<proteinExistence type="predicted"/>
<evidence type="ECO:0000256" key="1">
    <source>
        <dbReference type="SAM" id="MobiDB-lite"/>
    </source>
</evidence>
<evidence type="ECO:0008006" key="5">
    <source>
        <dbReference type="Google" id="ProtNLM"/>
    </source>
</evidence>
<feature type="transmembrane region" description="Helical" evidence="2">
    <location>
        <begin position="65"/>
        <end position="89"/>
    </location>
</feature>
<organism evidence="3 4">
    <name type="scientific">Agromyces allii</name>
    <dbReference type="NCBI Taxonomy" id="393607"/>
    <lineage>
        <taxon>Bacteria</taxon>
        <taxon>Bacillati</taxon>
        <taxon>Actinomycetota</taxon>
        <taxon>Actinomycetes</taxon>
        <taxon>Micrococcales</taxon>
        <taxon>Microbacteriaceae</taxon>
        <taxon>Agromyces</taxon>
    </lineage>
</organism>
<keyword evidence="2" id="KW-0812">Transmembrane</keyword>
<keyword evidence="4" id="KW-1185">Reference proteome</keyword>
<feature type="transmembrane region" description="Helical" evidence="2">
    <location>
        <begin position="21"/>
        <end position="45"/>
    </location>
</feature>
<sequence length="280" mass="30512">MTDSASAASARRVDTAPRGFVLLWAVLRVAMAVAIIAATIVTYQGSYGFWIEEAFEDLVTLNVNFFSYFTIESNLLAALVLFLGAVFAFGGRLPDPEWFAVVRGCATTYMAVTGIVYNLLLRGLAVTGGGDSQPWTNEVMHVIAPIFLVLDWLFAPGRPRLAWSRIWIIIAFPIAWVAYTLLRGPLVYDQVKAVQTWYPYPFLNPERQADGYLGVAFWVVVIAAVFAAVAALVVWVSRRWSSASDGARAVTASAAASDVRDLPGDAGNTHASASVRPERE</sequence>
<evidence type="ECO:0000313" key="3">
    <source>
        <dbReference type="EMBL" id="GAA1967175.1"/>
    </source>
</evidence>
<protein>
    <recommendedName>
        <fullName evidence="5">Integral membrane protein</fullName>
    </recommendedName>
</protein>
<feature type="transmembrane region" description="Helical" evidence="2">
    <location>
        <begin position="101"/>
        <end position="119"/>
    </location>
</feature>
<evidence type="ECO:0000313" key="4">
    <source>
        <dbReference type="Proteomes" id="UP001499954"/>
    </source>
</evidence>
<dbReference type="RefSeq" id="WP_157414330.1">
    <property type="nucleotide sequence ID" value="NZ_BAAAMK010000011.1"/>
</dbReference>